<evidence type="ECO:0000256" key="1">
    <source>
        <dbReference type="ARBA" id="ARBA00000085"/>
    </source>
</evidence>
<dbReference type="GO" id="GO:0016020">
    <property type="term" value="C:membrane"/>
    <property type="evidence" value="ECO:0007669"/>
    <property type="project" value="InterPro"/>
</dbReference>
<gene>
    <name evidence="12" type="ORF">DWV06_09025</name>
</gene>
<dbReference type="Pfam" id="PF07730">
    <property type="entry name" value="HisKA_3"/>
    <property type="match status" value="1"/>
</dbReference>
<dbReference type="EC" id="2.7.13.3" evidence="2"/>
<dbReference type="GO" id="GO:0005524">
    <property type="term" value="F:ATP binding"/>
    <property type="evidence" value="ECO:0007669"/>
    <property type="project" value="UniProtKB-KW"/>
</dbReference>
<dbReference type="InterPro" id="IPR036890">
    <property type="entry name" value="HATPase_C_sf"/>
</dbReference>
<dbReference type="OrthoDB" id="9781904at2"/>
<evidence type="ECO:0000256" key="3">
    <source>
        <dbReference type="ARBA" id="ARBA00022553"/>
    </source>
</evidence>
<dbReference type="SUPFAM" id="SSF55874">
    <property type="entry name" value="ATPase domain of HSP90 chaperone/DNA topoisomerase II/histidine kinase"/>
    <property type="match status" value="1"/>
</dbReference>
<protein>
    <recommendedName>
        <fullName evidence="2">histidine kinase</fullName>
        <ecNumber evidence="2">2.7.13.3</ecNumber>
    </recommendedName>
</protein>
<organism evidence="12 13">
    <name type="scientific">Anaerosacchariphilus polymeriproducens</name>
    <dbReference type="NCBI Taxonomy" id="1812858"/>
    <lineage>
        <taxon>Bacteria</taxon>
        <taxon>Bacillati</taxon>
        <taxon>Bacillota</taxon>
        <taxon>Clostridia</taxon>
        <taxon>Lachnospirales</taxon>
        <taxon>Lachnospiraceae</taxon>
        <taxon>Anaerosacchariphilus</taxon>
    </lineage>
</organism>
<dbReference type="Pfam" id="PF02518">
    <property type="entry name" value="HATPase_c"/>
    <property type="match status" value="1"/>
</dbReference>
<dbReference type="EMBL" id="QRCT01000023">
    <property type="protein sequence ID" value="RDU23568.1"/>
    <property type="molecule type" value="Genomic_DNA"/>
</dbReference>
<comment type="caution">
    <text evidence="12">The sequence shown here is derived from an EMBL/GenBank/DDBJ whole genome shotgun (WGS) entry which is preliminary data.</text>
</comment>
<dbReference type="SMART" id="SM00387">
    <property type="entry name" value="HATPase_c"/>
    <property type="match status" value="1"/>
</dbReference>
<keyword evidence="10" id="KW-0472">Membrane</keyword>
<evidence type="ECO:0000256" key="8">
    <source>
        <dbReference type="ARBA" id="ARBA00023012"/>
    </source>
</evidence>
<keyword evidence="10" id="KW-0812">Transmembrane</keyword>
<dbReference type="GO" id="GO:0046983">
    <property type="term" value="F:protein dimerization activity"/>
    <property type="evidence" value="ECO:0007669"/>
    <property type="project" value="InterPro"/>
</dbReference>
<name>A0A371AVG0_9FIRM</name>
<feature type="transmembrane region" description="Helical" evidence="10">
    <location>
        <begin position="173"/>
        <end position="196"/>
    </location>
</feature>
<sequence length="438" mass="50735">MSDNQTLSYIRTIMKNLNVLIILLISLVIMFTTYKITDSYVSSEFWDKIRVVPMEPWKVPIISIFSFLFLLFLMNKKEEKIEKDFYFFFYGTMEILLCLNIMYVLNFNYNSIILLVIADLLVCWKNSKLRISFFIILFMLYVITDFTLISNNISVIPLDTYLTYYNSDVRTTIITIKSILNSFNNLLFMFYMVWVIRVQILENERILLLNSRLDKANEKLQKANDQLEIYAKITDKMAETRERNRLAREIHDTLGHALTGIIAGIDACITLINYSPVKTKEQLQTIGNVARNGIKDVRRSVNALRPDALESLKLEDALNQVISEMQVVTNAKITFENKIGELNFDEDEEDAIYRIVQESVTNSIRHGKATEIKISLFSDLNIVIIKIKDNGVGCKDIQKGFGLRHMAERISMLNGKLQCDGNNGFTIIAKIPTRWRKK</sequence>
<dbReference type="Gene3D" id="3.30.565.10">
    <property type="entry name" value="Histidine kinase-like ATPase, C-terminal domain"/>
    <property type="match status" value="1"/>
</dbReference>
<dbReference type="InterPro" id="IPR011712">
    <property type="entry name" value="Sig_transdc_His_kin_sub3_dim/P"/>
</dbReference>
<keyword evidence="9" id="KW-0175">Coiled coil</keyword>
<evidence type="ECO:0000256" key="5">
    <source>
        <dbReference type="ARBA" id="ARBA00022741"/>
    </source>
</evidence>
<dbReference type="CDD" id="cd16917">
    <property type="entry name" value="HATPase_UhpB-NarQ-NarX-like"/>
    <property type="match status" value="1"/>
</dbReference>
<evidence type="ECO:0000256" key="6">
    <source>
        <dbReference type="ARBA" id="ARBA00022777"/>
    </source>
</evidence>
<feature type="coiled-coil region" evidence="9">
    <location>
        <begin position="206"/>
        <end position="233"/>
    </location>
</feature>
<dbReference type="Gene3D" id="1.20.5.1930">
    <property type="match status" value="1"/>
</dbReference>
<evidence type="ECO:0000313" key="13">
    <source>
        <dbReference type="Proteomes" id="UP000255036"/>
    </source>
</evidence>
<evidence type="ECO:0000256" key="4">
    <source>
        <dbReference type="ARBA" id="ARBA00022679"/>
    </source>
</evidence>
<comment type="catalytic activity">
    <reaction evidence="1">
        <text>ATP + protein L-histidine = ADP + protein N-phospho-L-histidine.</text>
        <dbReference type="EC" id="2.7.13.3"/>
    </reaction>
</comment>
<dbReference type="Proteomes" id="UP000255036">
    <property type="component" value="Unassembled WGS sequence"/>
</dbReference>
<accession>A0A371AVG0</accession>
<keyword evidence="10" id="KW-1133">Transmembrane helix</keyword>
<keyword evidence="13" id="KW-1185">Reference proteome</keyword>
<feature type="transmembrane region" description="Helical" evidence="10">
    <location>
        <begin position="131"/>
        <end position="153"/>
    </location>
</feature>
<evidence type="ECO:0000259" key="11">
    <source>
        <dbReference type="SMART" id="SM00387"/>
    </source>
</evidence>
<keyword evidence="4" id="KW-0808">Transferase</keyword>
<keyword evidence="5" id="KW-0547">Nucleotide-binding</keyword>
<keyword evidence="8" id="KW-0902">Two-component regulatory system</keyword>
<evidence type="ECO:0000256" key="9">
    <source>
        <dbReference type="SAM" id="Coils"/>
    </source>
</evidence>
<proteinExistence type="predicted"/>
<feature type="transmembrane region" description="Helical" evidence="10">
    <location>
        <begin position="85"/>
        <end position="103"/>
    </location>
</feature>
<feature type="transmembrane region" description="Helical" evidence="10">
    <location>
        <begin position="17"/>
        <end position="37"/>
    </location>
</feature>
<feature type="domain" description="Histidine kinase/HSP90-like ATPase" evidence="11">
    <location>
        <begin position="347"/>
        <end position="433"/>
    </location>
</feature>
<dbReference type="PANTHER" id="PTHR24421:SF10">
    <property type="entry name" value="NITRATE_NITRITE SENSOR PROTEIN NARQ"/>
    <property type="match status" value="1"/>
</dbReference>
<dbReference type="InterPro" id="IPR050482">
    <property type="entry name" value="Sensor_HK_TwoCompSys"/>
</dbReference>
<evidence type="ECO:0000256" key="10">
    <source>
        <dbReference type="SAM" id="Phobius"/>
    </source>
</evidence>
<reference evidence="12 13" key="1">
    <citation type="submission" date="2018-07" db="EMBL/GenBank/DDBJ databases">
        <title>Anaerosacharophilus polymeroproducens gen. nov. sp. nov., an anaerobic bacterium isolated from salt field.</title>
        <authorList>
            <person name="Kim W."/>
            <person name="Yang S.-H."/>
            <person name="Oh J."/>
            <person name="Lee J.-H."/>
            <person name="Kwon K.K."/>
        </authorList>
    </citation>
    <scope>NUCLEOTIDE SEQUENCE [LARGE SCALE GENOMIC DNA]</scope>
    <source>
        <strain evidence="12 13">MCWD5</strain>
    </source>
</reference>
<keyword evidence="6 12" id="KW-0418">Kinase</keyword>
<dbReference type="RefSeq" id="WP_115481857.1">
    <property type="nucleotide sequence ID" value="NZ_QRCT01000023.1"/>
</dbReference>
<keyword evidence="7" id="KW-0067">ATP-binding</keyword>
<evidence type="ECO:0000313" key="12">
    <source>
        <dbReference type="EMBL" id="RDU23568.1"/>
    </source>
</evidence>
<dbReference type="GO" id="GO:0000155">
    <property type="term" value="F:phosphorelay sensor kinase activity"/>
    <property type="evidence" value="ECO:0007669"/>
    <property type="project" value="InterPro"/>
</dbReference>
<evidence type="ECO:0000256" key="2">
    <source>
        <dbReference type="ARBA" id="ARBA00012438"/>
    </source>
</evidence>
<dbReference type="AlphaFoldDB" id="A0A371AVG0"/>
<evidence type="ECO:0000256" key="7">
    <source>
        <dbReference type="ARBA" id="ARBA00022840"/>
    </source>
</evidence>
<keyword evidence="3" id="KW-0597">Phosphoprotein</keyword>
<dbReference type="InterPro" id="IPR003594">
    <property type="entry name" value="HATPase_dom"/>
</dbReference>
<feature type="transmembrane region" description="Helical" evidence="10">
    <location>
        <begin position="57"/>
        <end position="73"/>
    </location>
</feature>
<dbReference type="PANTHER" id="PTHR24421">
    <property type="entry name" value="NITRATE/NITRITE SENSOR PROTEIN NARX-RELATED"/>
    <property type="match status" value="1"/>
</dbReference>